<dbReference type="SMART" id="SM00595">
    <property type="entry name" value="MADF"/>
    <property type="match status" value="1"/>
</dbReference>
<dbReference type="Pfam" id="PF10545">
    <property type="entry name" value="MADF_DNA_bdg"/>
    <property type="match status" value="1"/>
</dbReference>
<dbReference type="PROSITE" id="PS51029">
    <property type="entry name" value="MADF"/>
    <property type="match status" value="1"/>
</dbReference>
<evidence type="ECO:0000313" key="3">
    <source>
        <dbReference type="EMBL" id="CAH2105932.1"/>
    </source>
</evidence>
<proteinExistence type="predicted"/>
<accession>A0AAU9V2F2</accession>
<gene>
    <name evidence="3" type="ORF">EEDITHA_LOCUS20130</name>
</gene>
<dbReference type="PANTHER" id="PTHR21505">
    <property type="entry name" value="MADF DOMAIN-CONTAINING PROTEIN-RELATED"/>
    <property type="match status" value="1"/>
</dbReference>
<dbReference type="PANTHER" id="PTHR21505:SF8">
    <property type="entry name" value="DPT-YFP REPRESSOR BY OVEREXPRESSION, ISOFORM D-RELATED"/>
    <property type="match status" value="1"/>
</dbReference>
<evidence type="ECO:0000313" key="4">
    <source>
        <dbReference type="Proteomes" id="UP001153954"/>
    </source>
</evidence>
<feature type="compositionally biased region" description="Low complexity" evidence="1">
    <location>
        <begin position="293"/>
        <end position="309"/>
    </location>
</feature>
<evidence type="ECO:0000259" key="2">
    <source>
        <dbReference type="PROSITE" id="PS51029"/>
    </source>
</evidence>
<dbReference type="EMBL" id="CAKOGL010000028">
    <property type="protein sequence ID" value="CAH2105932.1"/>
    <property type="molecule type" value="Genomic_DNA"/>
</dbReference>
<dbReference type="AlphaFoldDB" id="A0AAU9V2F2"/>
<name>A0AAU9V2F2_EUPED</name>
<protein>
    <recommendedName>
        <fullName evidence="2">MADF domain-containing protein</fullName>
    </recommendedName>
</protein>
<evidence type="ECO:0000256" key="1">
    <source>
        <dbReference type="SAM" id="MobiDB-lite"/>
    </source>
</evidence>
<dbReference type="InterPro" id="IPR006578">
    <property type="entry name" value="MADF-dom"/>
</dbReference>
<keyword evidence="4" id="KW-1185">Reference proteome</keyword>
<feature type="domain" description="MADF" evidence="2">
    <location>
        <begin position="66"/>
        <end position="163"/>
    </location>
</feature>
<reference evidence="3" key="1">
    <citation type="submission" date="2022-03" db="EMBL/GenBank/DDBJ databases">
        <authorList>
            <person name="Tunstrom K."/>
        </authorList>
    </citation>
    <scope>NUCLEOTIDE SEQUENCE</scope>
</reference>
<feature type="region of interest" description="Disordered" evidence="1">
    <location>
        <begin position="285"/>
        <end position="309"/>
    </location>
</feature>
<dbReference type="Proteomes" id="UP001153954">
    <property type="component" value="Unassembled WGS sequence"/>
</dbReference>
<organism evidence="3 4">
    <name type="scientific">Euphydryas editha</name>
    <name type="common">Edith's checkerspot</name>
    <dbReference type="NCBI Taxonomy" id="104508"/>
    <lineage>
        <taxon>Eukaryota</taxon>
        <taxon>Metazoa</taxon>
        <taxon>Ecdysozoa</taxon>
        <taxon>Arthropoda</taxon>
        <taxon>Hexapoda</taxon>
        <taxon>Insecta</taxon>
        <taxon>Pterygota</taxon>
        <taxon>Neoptera</taxon>
        <taxon>Endopterygota</taxon>
        <taxon>Lepidoptera</taxon>
        <taxon>Glossata</taxon>
        <taxon>Ditrysia</taxon>
        <taxon>Papilionoidea</taxon>
        <taxon>Nymphalidae</taxon>
        <taxon>Nymphalinae</taxon>
        <taxon>Euphydryas</taxon>
    </lineage>
</organism>
<sequence length="309" mass="35567">MDEQVPSPAALPAPSLFPLPITPCTLKLERDYETTLEEETNPPEQTDDSIVLEQVEVFNKLEPERDFILTFESLPVLWDPNHPHYTNKYKRNKALLRLVPILKKTKPDATTIDVKKKINSIRSNYRRELRKVLATQEPGDDDDVYKPKIWYFPYLDFLRKLEQRQNSSQQNKSVLPKLNSQKVNEISQVGTSFQSINVPMSTEESTLRKRKFQGQLLETQRQKPKLSTESCQPNTISNHIVLEWVDILEKLDPMQRLFAKKAINDVLFEAELGNLHKHSVKINEPTSGYPFTSSPAQSSLKSPSSPSRQ</sequence>
<comment type="caution">
    <text evidence="3">The sequence shown here is derived from an EMBL/GenBank/DDBJ whole genome shotgun (WGS) entry which is preliminary data.</text>
</comment>